<name>A0A5K7S7H6_9BACT</name>
<dbReference type="EMBL" id="AP018694">
    <property type="protein sequence ID" value="BBE17486.1"/>
    <property type="molecule type" value="Genomic_DNA"/>
</dbReference>
<sequence length="151" mass="17143">MITVDLTQNFNQIYNALVKKGEKPTNIAKTIGYTTTTQLKTTLDGISQLSSKAIVNLIEKLNINPLYLFLGKGEIFLSESTEDELFKLNEEVVKLKKDLDQTISAGVNLVRRNTELEKMVANLSEMHAKTLRFYQSKPEEEESINDETEQN</sequence>
<dbReference type="KEGG" id="anf:AQPE_1636"/>
<reference evidence="1" key="1">
    <citation type="journal article" date="2020" name="Int. J. Syst. Evol. Microbiol.">
        <title>Aquipluma nitroreducens gen. nov. sp. nov., a novel facultatively anaerobic bacterium isolated from a freshwater lake.</title>
        <authorList>
            <person name="Watanabe M."/>
            <person name="Kojima H."/>
            <person name="Fukui M."/>
        </authorList>
    </citation>
    <scope>NUCLEOTIDE SEQUENCE</scope>
    <source>
        <strain evidence="1">MeG22</strain>
    </source>
</reference>
<evidence type="ECO:0000313" key="1">
    <source>
        <dbReference type="EMBL" id="BBE17486.1"/>
    </source>
</evidence>
<proteinExistence type="predicted"/>
<accession>A0A5K7S7H6</accession>
<keyword evidence="2" id="KW-1185">Reference proteome</keyword>
<dbReference type="RefSeq" id="WP_318350477.1">
    <property type="nucleotide sequence ID" value="NZ_AP018694.1"/>
</dbReference>
<protein>
    <submittedName>
        <fullName evidence="1">Uncharacterized protein</fullName>
    </submittedName>
</protein>
<dbReference type="Proteomes" id="UP001193389">
    <property type="component" value="Chromosome"/>
</dbReference>
<evidence type="ECO:0000313" key="2">
    <source>
        <dbReference type="Proteomes" id="UP001193389"/>
    </source>
</evidence>
<gene>
    <name evidence="1" type="ORF">AQPE_1636</name>
</gene>
<organism evidence="1 2">
    <name type="scientific">Aquipluma nitroreducens</name>
    <dbReference type="NCBI Taxonomy" id="2010828"/>
    <lineage>
        <taxon>Bacteria</taxon>
        <taxon>Pseudomonadati</taxon>
        <taxon>Bacteroidota</taxon>
        <taxon>Bacteroidia</taxon>
        <taxon>Marinilabiliales</taxon>
        <taxon>Prolixibacteraceae</taxon>
        <taxon>Aquipluma</taxon>
    </lineage>
</organism>
<dbReference type="AlphaFoldDB" id="A0A5K7S7H6"/>